<dbReference type="Gene3D" id="3.40.50.300">
    <property type="entry name" value="P-loop containing nucleotide triphosphate hydrolases"/>
    <property type="match status" value="1"/>
</dbReference>
<proteinExistence type="inferred from homology"/>
<dbReference type="PROSITE" id="PS50893">
    <property type="entry name" value="ABC_TRANSPORTER_2"/>
    <property type="match status" value="1"/>
</dbReference>
<organism evidence="6 7">
    <name type="scientific">Glutamicibacter arilaitensis (strain DSM 16368 / CIP 108037 / IAM 15318 / JCM 13566 / NCIMB 14258 / Re117)</name>
    <name type="common">Arthrobacter arilaitensis</name>
    <dbReference type="NCBI Taxonomy" id="861360"/>
    <lineage>
        <taxon>Bacteria</taxon>
        <taxon>Bacillati</taxon>
        <taxon>Actinomycetota</taxon>
        <taxon>Actinomycetes</taxon>
        <taxon>Micrococcales</taxon>
        <taxon>Micrococcaceae</taxon>
        <taxon>Glutamicibacter</taxon>
    </lineage>
</organism>
<reference evidence="7" key="2">
    <citation type="submission" date="2010-07" db="EMBL/GenBank/DDBJ databases">
        <title>Complete genome sequence of Arthrobacter arilaitensis (strain DSM 16368 / CIP 108037 / JCM 13566 / Re117).</title>
        <authorList>
            <person name="Genoscope."/>
        </authorList>
    </citation>
    <scope>NUCLEOTIDE SEQUENCE [LARGE SCALE GENOMIC DNA]</scope>
    <source>
        <strain evidence="7">DSM 16368 / CIP 108037 / IAM 15318 / JCM 13566 / Re117</strain>
    </source>
</reference>
<dbReference type="InterPro" id="IPR003593">
    <property type="entry name" value="AAA+_ATPase"/>
</dbReference>
<evidence type="ECO:0000313" key="7">
    <source>
        <dbReference type="Proteomes" id="UP000006878"/>
    </source>
</evidence>
<dbReference type="GO" id="GO:0005524">
    <property type="term" value="F:ATP binding"/>
    <property type="evidence" value="ECO:0007669"/>
    <property type="project" value="UniProtKB-KW"/>
</dbReference>
<dbReference type="PANTHER" id="PTHR43335">
    <property type="entry name" value="ABC TRANSPORTER, ATP-BINDING PROTEIN"/>
    <property type="match status" value="1"/>
</dbReference>
<gene>
    <name evidence="6" type="ordered locus">AARI_04120</name>
</gene>
<dbReference type="PANTHER" id="PTHR43335:SF4">
    <property type="entry name" value="ABC TRANSPORTER, ATP-BINDING PROTEIN"/>
    <property type="match status" value="1"/>
</dbReference>
<comment type="similarity">
    <text evidence="1">Belongs to the ABC transporter superfamily.</text>
</comment>
<dbReference type="PROSITE" id="PS00211">
    <property type="entry name" value="ABC_TRANSPORTER_1"/>
    <property type="match status" value="1"/>
</dbReference>
<dbReference type="InterPro" id="IPR017871">
    <property type="entry name" value="ABC_transporter-like_CS"/>
</dbReference>
<keyword evidence="4 6" id="KW-0067">ATP-binding</keyword>
<dbReference type="InterPro" id="IPR027417">
    <property type="entry name" value="P-loop_NTPase"/>
</dbReference>
<protein>
    <submittedName>
        <fullName evidence="6">Drug resistance ATP-binding protein</fullName>
    </submittedName>
</protein>
<keyword evidence="7" id="KW-1185">Reference proteome</keyword>
<dbReference type="InterPro" id="IPR003439">
    <property type="entry name" value="ABC_transporter-like_ATP-bd"/>
</dbReference>
<dbReference type="SUPFAM" id="SSF52540">
    <property type="entry name" value="P-loop containing nucleoside triphosphate hydrolases"/>
    <property type="match status" value="1"/>
</dbReference>
<name>A0ABM9PTV0_GLUAR</name>
<dbReference type="Proteomes" id="UP000006878">
    <property type="component" value="Chromosome"/>
</dbReference>
<feature type="domain" description="ABC transporter" evidence="5">
    <location>
        <begin position="3"/>
        <end position="228"/>
    </location>
</feature>
<evidence type="ECO:0000313" key="6">
    <source>
        <dbReference type="EMBL" id="CBT74646.1"/>
    </source>
</evidence>
<reference evidence="7" key="1">
    <citation type="journal article" date="2010" name="PLoS ONE">
        <title>The Arthrobacter arilaitensis Re117 genome sequence reveals its genetic adaptation to the surface of cheese.</title>
        <authorList>
            <person name="Monnet C."/>
            <person name="Loux V."/>
            <person name="Gibrat J.F."/>
            <person name="Spinnler E."/>
            <person name="Barbe V."/>
            <person name="Vacherie B."/>
            <person name="Gavory F."/>
            <person name="Gourbeyre E."/>
            <person name="Siguier P."/>
            <person name="Chandler M."/>
            <person name="Elleuch R."/>
            <person name="Irlinger F."/>
            <person name="Vallaeys T."/>
        </authorList>
    </citation>
    <scope>NUCLEOTIDE SEQUENCE</scope>
    <source>
        <strain evidence="7">DSM 16368 / CIP 108037 / IAM 15318 / JCM 13566 / Re117</strain>
    </source>
</reference>
<evidence type="ECO:0000256" key="3">
    <source>
        <dbReference type="ARBA" id="ARBA00022741"/>
    </source>
</evidence>
<dbReference type="GeneID" id="303184028"/>
<keyword evidence="2" id="KW-0813">Transport</keyword>
<evidence type="ECO:0000256" key="4">
    <source>
        <dbReference type="ARBA" id="ARBA00022840"/>
    </source>
</evidence>
<dbReference type="EMBL" id="FQ311875">
    <property type="protein sequence ID" value="CBT74646.1"/>
    <property type="molecule type" value="Genomic_DNA"/>
</dbReference>
<accession>A0ABM9PTV0</accession>
<evidence type="ECO:0000256" key="2">
    <source>
        <dbReference type="ARBA" id="ARBA00022448"/>
    </source>
</evidence>
<dbReference type="Pfam" id="PF00005">
    <property type="entry name" value="ABC_tran"/>
    <property type="match status" value="1"/>
</dbReference>
<evidence type="ECO:0000256" key="1">
    <source>
        <dbReference type="ARBA" id="ARBA00005417"/>
    </source>
</evidence>
<dbReference type="SMART" id="SM00382">
    <property type="entry name" value="AAA"/>
    <property type="match status" value="1"/>
</dbReference>
<evidence type="ECO:0000259" key="5">
    <source>
        <dbReference type="PROSITE" id="PS50893"/>
    </source>
</evidence>
<sequence length="237" mass="25283">MPLVIENLTKSYGTRKVLDAVSFTATPGRVTGFLGPNGSGKTTTVRVALGLANTEAGTALFAGHPFRMLTQPGSSVGVLLENSGLHPGLTPVQHLRIAAAATHTHQGRITEVIDEVGLTDAATRKVRGFSQGMRQRLGLALALLANPRLLILDEPANGLDPEGMIWLRNLLSEYAKTGATVLVTSHVLNELERFIDDIVIITGGKISAQVTLSDLPTGANLEAFYLDTLRHMNQENS</sequence>
<dbReference type="RefSeq" id="WP_013347797.1">
    <property type="nucleotide sequence ID" value="NC_014550.1"/>
</dbReference>
<keyword evidence="3" id="KW-0547">Nucleotide-binding</keyword>